<organism evidence="2 3">
    <name type="scientific">Microbacterium betulae</name>
    <dbReference type="NCBI Taxonomy" id="2981139"/>
    <lineage>
        <taxon>Bacteria</taxon>
        <taxon>Bacillati</taxon>
        <taxon>Actinomycetota</taxon>
        <taxon>Actinomycetes</taxon>
        <taxon>Micrococcales</taxon>
        <taxon>Microbacteriaceae</taxon>
        <taxon>Microbacterium</taxon>
    </lineage>
</organism>
<dbReference type="InterPro" id="IPR050625">
    <property type="entry name" value="ParA/MinD_ATPase"/>
</dbReference>
<gene>
    <name evidence="2" type="ORF">N8K70_15110</name>
</gene>
<dbReference type="Proteomes" id="UP001305498">
    <property type="component" value="Chromosome"/>
</dbReference>
<evidence type="ECO:0000313" key="2">
    <source>
        <dbReference type="EMBL" id="WOF22704.1"/>
    </source>
</evidence>
<dbReference type="GO" id="GO:0009898">
    <property type="term" value="C:cytoplasmic side of plasma membrane"/>
    <property type="evidence" value="ECO:0007669"/>
    <property type="project" value="TreeGrafter"/>
</dbReference>
<dbReference type="GO" id="GO:0016887">
    <property type="term" value="F:ATP hydrolysis activity"/>
    <property type="evidence" value="ECO:0007669"/>
    <property type="project" value="TreeGrafter"/>
</dbReference>
<keyword evidence="3" id="KW-1185">Reference proteome</keyword>
<dbReference type="GO" id="GO:0005829">
    <property type="term" value="C:cytosol"/>
    <property type="evidence" value="ECO:0007669"/>
    <property type="project" value="TreeGrafter"/>
</dbReference>
<dbReference type="PANTHER" id="PTHR43384">
    <property type="entry name" value="SEPTUM SITE-DETERMINING PROTEIN MIND HOMOLOG, CHLOROPLASTIC-RELATED"/>
    <property type="match status" value="1"/>
</dbReference>
<proteinExistence type="predicted"/>
<dbReference type="PANTHER" id="PTHR43384:SF14">
    <property type="entry name" value="ESX-1 SECRETION-ASSOCIATED PROTEIN ESPI"/>
    <property type="match status" value="1"/>
</dbReference>
<feature type="region of interest" description="Disordered" evidence="1">
    <location>
        <begin position="1"/>
        <end position="56"/>
    </location>
</feature>
<dbReference type="GO" id="GO:0005524">
    <property type="term" value="F:ATP binding"/>
    <property type="evidence" value="ECO:0007669"/>
    <property type="project" value="TreeGrafter"/>
</dbReference>
<dbReference type="GO" id="GO:0051782">
    <property type="term" value="P:negative regulation of cell division"/>
    <property type="evidence" value="ECO:0007669"/>
    <property type="project" value="TreeGrafter"/>
</dbReference>
<name>A0AA97FIL3_9MICO</name>
<reference evidence="2 3" key="1">
    <citation type="submission" date="2023-02" db="EMBL/GenBank/DDBJ databases">
        <title>Microbacterium betulae sp. nov., isolated from birch wood.</title>
        <authorList>
            <person name="Pasciak M."/>
            <person name="Pawlik K.J."/>
            <person name="Martynowski D."/>
            <person name="Laczmanski L."/>
            <person name="Ciekot J."/>
            <person name="Szponar B."/>
            <person name="Wojcik-Fatla A."/>
            <person name="Mackiewicz B."/>
            <person name="Farian E."/>
            <person name="Cholewa G."/>
            <person name="Cholewa A."/>
            <person name="Dutkiewicz J."/>
        </authorList>
    </citation>
    <scope>NUCLEOTIDE SEQUENCE [LARGE SCALE GENOMIC DNA]</scope>
    <source>
        <strain evidence="2 3">AB</strain>
    </source>
</reference>
<dbReference type="RefSeq" id="WP_317139175.1">
    <property type="nucleotide sequence ID" value="NZ_CP118157.1"/>
</dbReference>
<evidence type="ECO:0000313" key="3">
    <source>
        <dbReference type="Proteomes" id="UP001305498"/>
    </source>
</evidence>
<evidence type="ECO:0000256" key="1">
    <source>
        <dbReference type="SAM" id="MobiDB-lite"/>
    </source>
</evidence>
<dbReference type="AlphaFoldDB" id="A0AA97FIL3"/>
<dbReference type="KEGG" id="mbet:N8K70_15110"/>
<dbReference type="InterPro" id="IPR027417">
    <property type="entry name" value="P-loop_NTPase"/>
</dbReference>
<dbReference type="SUPFAM" id="SSF52540">
    <property type="entry name" value="P-loop containing nucleoside triphosphate hydrolases"/>
    <property type="match status" value="1"/>
</dbReference>
<sequence length="343" mass="36913">MNAAGTGDALILIPGDLVTDPSTPPNGEHPTASGEPAAPGRSSFLHGSARTEPAQTGWRGLLRRAGVELPPSEAELAVRADEHAVSQHWPGPRKIAVVNAKGGTGKTPATVFLSSVFARLGGVGVLAWDNNHTRGTLGWRTEQAEHDRTVLDLLPEADRLLHGDAHAADLSRYVHHQAADRFDVLRAQPVRLADEQRIETADVDVIHEIATKFYRLIVMDSGDDESDPVWRRMIDHADQLVVTTTTRSDHAESGALLLEALAQRDARSARLAERAVVVVSQADPRASAAEVERVANGYSPLARAVVRIPFDRGIVDGPLRSDRVSPRTRRAWLAAAAAVARGL</sequence>
<dbReference type="Gene3D" id="3.40.50.300">
    <property type="entry name" value="P-loop containing nucleotide triphosphate hydrolases"/>
    <property type="match status" value="1"/>
</dbReference>
<protein>
    <submittedName>
        <fullName evidence="2">ATPase</fullName>
    </submittedName>
</protein>
<dbReference type="EMBL" id="CP118157">
    <property type="protein sequence ID" value="WOF22704.1"/>
    <property type="molecule type" value="Genomic_DNA"/>
</dbReference>
<accession>A0AA97FIL3</accession>